<dbReference type="Pfam" id="PF00501">
    <property type="entry name" value="AMP-binding"/>
    <property type="match status" value="1"/>
</dbReference>
<dbReference type="GO" id="GO:0005737">
    <property type="term" value="C:cytoplasm"/>
    <property type="evidence" value="ECO:0007669"/>
    <property type="project" value="TreeGrafter"/>
</dbReference>
<name>A0A6A6EKM3_9PEZI</name>
<dbReference type="Proteomes" id="UP000800200">
    <property type="component" value="Unassembled WGS sequence"/>
</dbReference>
<evidence type="ECO:0000256" key="4">
    <source>
        <dbReference type="ARBA" id="ARBA00029454"/>
    </source>
</evidence>
<evidence type="ECO:0000256" key="3">
    <source>
        <dbReference type="ARBA" id="ARBA00022598"/>
    </source>
</evidence>
<dbReference type="InterPro" id="IPR036736">
    <property type="entry name" value="ACP-like_sf"/>
</dbReference>
<dbReference type="CDD" id="cd19537">
    <property type="entry name" value="C_NRPS-like"/>
    <property type="match status" value="1"/>
</dbReference>
<evidence type="ECO:0000256" key="2">
    <source>
        <dbReference type="ARBA" id="ARBA00022553"/>
    </source>
</evidence>
<feature type="domain" description="Carrier" evidence="6">
    <location>
        <begin position="1074"/>
        <end position="1149"/>
    </location>
</feature>
<dbReference type="PANTHER" id="PTHR45527:SF11">
    <property type="entry name" value="NONRIBOSOMAL PEPTIDE SYNTHETASE 5"/>
    <property type="match status" value="1"/>
</dbReference>
<organism evidence="7 8">
    <name type="scientific">Zopfia rhizophila CBS 207.26</name>
    <dbReference type="NCBI Taxonomy" id="1314779"/>
    <lineage>
        <taxon>Eukaryota</taxon>
        <taxon>Fungi</taxon>
        <taxon>Dikarya</taxon>
        <taxon>Ascomycota</taxon>
        <taxon>Pezizomycotina</taxon>
        <taxon>Dothideomycetes</taxon>
        <taxon>Dothideomycetes incertae sedis</taxon>
        <taxon>Zopfiaceae</taxon>
        <taxon>Zopfia</taxon>
    </lineage>
</organism>
<reference evidence="7" key="1">
    <citation type="journal article" date="2020" name="Stud. Mycol.">
        <title>101 Dothideomycetes genomes: a test case for predicting lifestyles and emergence of pathogens.</title>
        <authorList>
            <person name="Haridas S."/>
            <person name="Albert R."/>
            <person name="Binder M."/>
            <person name="Bloem J."/>
            <person name="Labutti K."/>
            <person name="Salamov A."/>
            <person name="Andreopoulos B."/>
            <person name="Baker S."/>
            <person name="Barry K."/>
            <person name="Bills G."/>
            <person name="Bluhm B."/>
            <person name="Cannon C."/>
            <person name="Castanera R."/>
            <person name="Culley D."/>
            <person name="Daum C."/>
            <person name="Ezra D."/>
            <person name="Gonzalez J."/>
            <person name="Henrissat B."/>
            <person name="Kuo A."/>
            <person name="Liang C."/>
            <person name="Lipzen A."/>
            <person name="Lutzoni F."/>
            <person name="Magnuson J."/>
            <person name="Mondo S."/>
            <person name="Nolan M."/>
            <person name="Ohm R."/>
            <person name="Pangilinan J."/>
            <person name="Park H.-J."/>
            <person name="Ramirez L."/>
            <person name="Alfaro M."/>
            <person name="Sun H."/>
            <person name="Tritt A."/>
            <person name="Yoshinaga Y."/>
            <person name="Zwiers L.-H."/>
            <person name="Turgeon B."/>
            <person name="Goodwin S."/>
            <person name="Spatafora J."/>
            <person name="Crous P."/>
            <person name="Grigoriev I."/>
        </authorList>
    </citation>
    <scope>NUCLEOTIDE SEQUENCE</scope>
    <source>
        <strain evidence="7">CBS 207.26</strain>
    </source>
</reference>
<dbReference type="PROSITE" id="PS00455">
    <property type="entry name" value="AMP_BINDING"/>
    <property type="match status" value="1"/>
</dbReference>
<dbReference type="GO" id="GO:0044550">
    <property type="term" value="P:secondary metabolite biosynthetic process"/>
    <property type="evidence" value="ECO:0007669"/>
    <property type="project" value="TreeGrafter"/>
</dbReference>
<keyword evidence="3" id="KW-0436">Ligase</keyword>
<evidence type="ECO:0000256" key="5">
    <source>
        <dbReference type="SAM" id="MobiDB-lite"/>
    </source>
</evidence>
<evidence type="ECO:0000259" key="6">
    <source>
        <dbReference type="PROSITE" id="PS50075"/>
    </source>
</evidence>
<dbReference type="InterPro" id="IPR045851">
    <property type="entry name" value="AMP-bd_C_sf"/>
</dbReference>
<dbReference type="Gene3D" id="3.30.559.30">
    <property type="entry name" value="Nonribosomal peptide synthetase, condensation domain"/>
    <property type="match status" value="2"/>
</dbReference>
<dbReference type="InterPro" id="IPR042099">
    <property type="entry name" value="ANL_N_sf"/>
</dbReference>
<evidence type="ECO:0000313" key="7">
    <source>
        <dbReference type="EMBL" id="KAF2192164.1"/>
    </source>
</evidence>
<dbReference type="SUPFAM" id="SSF47336">
    <property type="entry name" value="ACP-like"/>
    <property type="match status" value="2"/>
</dbReference>
<dbReference type="PANTHER" id="PTHR45527">
    <property type="entry name" value="NONRIBOSOMAL PEPTIDE SYNTHETASE"/>
    <property type="match status" value="1"/>
</dbReference>
<dbReference type="InterPro" id="IPR010071">
    <property type="entry name" value="AA_adenyl_dom"/>
</dbReference>
<evidence type="ECO:0000256" key="1">
    <source>
        <dbReference type="ARBA" id="ARBA00022450"/>
    </source>
</evidence>
<dbReference type="InterPro" id="IPR009081">
    <property type="entry name" value="PP-bd_ACP"/>
</dbReference>
<dbReference type="SUPFAM" id="SSF52777">
    <property type="entry name" value="CoA-dependent acyltransferases"/>
    <property type="match status" value="4"/>
</dbReference>
<dbReference type="Gene3D" id="3.30.300.30">
    <property type="match status" value="1"/>
</dbReference>
<gene>
    <name evidence="7" type="ORF">K469DRAFT_620172</name>
</gene>
<accession>A0A6A6EKM3</accession>
<dbReference type="InterPro" id="IPR020845">
    <property type="entry name" value="AMP-binding_CS"/>
</dbReference>
<dbReference type="Gene3D" id="1.10.1200.10">
    <property type="entry name" value="ACP-like"/>
    <property type="match status" value="2"/>
</dbReference>
<keyword evidence="8" id="KW-1185">Reference proteome</keyword>
<sequence length="1599" mass="176925">MRRASDTPVAVRSLRRPSITIRAVAPSLSVADTVLGHATRLLDLPLISIDKCSSFVNLGGHSLLAVKLSAACKKDGIHLPITNILLSNSLTELCASATTTLLPPCSPCSPTARRKSIQERSLLDTPPRSPCSPTFTRRKSVQESLLFDVQESSPQHSPSTASSMTEMQLSFLHSYKKNPGTNIINFYETYNTRDVPQMKAAWRTVIESEPIFRTPFDSETFEASGNLLTPFRWTDIVCKSEHQYRAELAKDVAPENIECSFDCITYPVSGTSTIVWRVHHAFIDGMSAQLVYEKLRMVLMGHHITPGAHFSSVTKGIRALQQSSREVNQAFWKQQLEKHPQPAGELALQEPSTPDSIAAIENISFTIPINKISTAARRQGVSLAAWYQTAWAMVLSMYTDSASVVFGTVLSGRNLPVAGADDTIGPLINTLPFHASIDPKQSVAAFLQSVFAHSVALHNVQCSSPEDGYTRTFASALAMEFDMEASDDYALRPLGASWFRVIPDMPLSVYMSAKGTLRLCYKPSKYAKADVQLLADHFRRAILLLRSSERTMGDRMSKLMTRECRETLMRFGNCNTDNTSLCSIHDDLVTLFERAARENPDAMAVEKAGSSLTYAEFDRHSSMLAKSLQDHVQPGEVVCVHADRSINWIVAIYGVLKAGAVYSAQDAGLPDHIRNMNFQTAGAKLFLTPGEAQKNVKPDACSLCLSVEELVREDPRAEMLPHRMTPRQEDNAYLCFTSGSTGKPKGVMCHHAGLVAFQKDLEVRFFAAPGQKISQLMSPAFDGSIHEIFSALSYGGSLILADGIDPFSHLRKANAAILTPSVAKILDPDDFPELKTVYVVGEPVPQYVNDVWSSKTNMYNMYGPTEATCGATIQPLRPGRRVTIGPPNPTTRVYILDRNQQPVPPGVIGELYCAGVQVARGYIGRPELTAEKFLPDTICGRHGEMMYRTGDRGLFNHDGEVECLGRNDRQIKLRGYRTDLNDLEMRVAQAIQEATAVAICPKDDYLVAMIQPETLDIADVRSRITKVLPIHAVPRMISAVAKFPMTPAGKLDYKEIAIQCGSASRVASSIKPMSATEKLVAGVWKQLLQLPNTEKMTGESNFAELGGHSVLQLRLASTLSSVFKIRIPTAKVIQSTSLSEMATVVDQIRTQSNAAGPMSNLKSLGTNNVSPIEAEWFEKYEIKQGSSAFNVTFACALDPSKIDIDHLTACWNGVLARHHIFRSRYHRDESRVERVRRAYSRYCPQVTRVEDFNLWREVNRPFHLERQHPVRVFISKFTMLVSMSHIIADLTTLQVVLREVMQLYNGNGLPPVQKRYADTVNWSTPATSTQQQWWQDYLRGSETNQHTISNLPKRSAYAGQTRLIQLPTILAQRVIQYSAATKVTLHQMALAAVALALQAESDITDIVLGGPYFNRQAEDVDTVGLFLEPIPIRIQHDSNQNASFVQAVQASSQSAIANAIPWNQLLQAVGKTQPNFPNHALLDVMVTFHDDRTAPKLPIEGLQPLITYTKGSKFALLVEFMAISDDCVLLRLEYDNTCISNAEIGRIEGLLKEALDSIAGGMGYVEMKERLRSVKGEDAVTPLNSEENFFGKDFGVFRG</sequence>
<dbReference type="InterPro" id="IPR000873">
    <property type="entry name" value="AMP-dep_synth/lig_dom"/>
</dbReference>
<dbReference type="PROSITE" id="PS00012">
    <property type="entry name" value="PHOSPHOPANTETHEINE"/>
    <property type="match status" value="1"/>
</dbReference>
<dbReference type="Pfam" id="PF00668">
    <property type="entry name" value="Condensation"/>
    <property type="match status" value="2"/>
</dbReference>
<dbReference type="InterPro" id="IPR006162">
    <property type="entry name" value="Ppantetheine_attach_site"/>
</dbReference>
<dbReference type="Gene3D" id="3.40.50.12780">
    <property type="entry name" value="N-terminal domain of ligase-like"/>
    <property type="match status" value="1"/>
</dbReference>
<dbReference type="PROSITE" id="PS50075">
    <property type="entry name" value="CARRIER"/>
    <property type="match status" value="2"/>
</dbReference>
<proteinExistence type="inferred from homology"/>
<keyword evidence="2" id="KW-0597">Phosphoprotein</keyword>
<dbReference type="NCBIfam" id="TIGR01733">
    <property type="entry name" value="AA-adenyl-dom"/>
    <property type="match status" value="1"/>
</dbReference>
<protein>
    <submittedName>
        <fullName evidence="7">Nonribosomal peptide synthase GliP-like protein</fullName>
    </submittedName>
</protein>
<feature type="region of interest" description="Disordered" evidence="5">
    <location>
        <begin position="116"/>
        <end position="135"/>
    </location>
</feature>
<keyword evidence="1" id="KW-0596">Phosphopantetheine</keyword>
<feature type="domain" description="Carrier" evidence="6">
    <location>
        <begin position="25"/>
        <end position="101"/>
    </location>
</feature>
<dbReference type="GO" id="GO:0043041">
    <property type="term" value="P:amino acid activation for nonribosomal peptide biosynthetic process"/>
    <property type="evidence" value="ECO:0007669"/>
    <property type="project" value="TreeGrafter"/>
</dbReference>
<dbReference type="GO" id="GO:0031177">
    <property type="term" value="F:phosphopantetheine binding"/>
    <property type="evidence" value="ECO:0007669"/>
    <property type="project" value="TreeGrafter"/>
</dbReference>
<comment type="similarity">
    <text evidence="4">Belongs to the NRP synthetase family.</text>
</comment>
<dbReference type="Gene3D" id="3.30.559.10">
    <property type="entry name" value="Chloramphenicol acetyltransferase-like domain"/>
    <property type="match status" value="2"/>
</dbReference>
<dbReference type="Pfam" id="PF00550">
    <property type="entry name" value="PP-binding"/>
    <property type="match status" value="2"/>
</dbReference>
<dbReference type="InterPro" id="IPR001242">
    <property type="entry name" value="Condensation_dom"/>
</dbReference>
<dbReference type="OrthoDB" id="416786at2759"/>
<dbReference type="SUPFAM" id="SSF56801">
    <property type="entry name" value="Acetyl-CoA synthetase-like"/>
    <property type="match status" value="1"/>
</dbReference>
<dbReference type="EMBL" id="ML994615">
    <property type="protein sequence ID" value="KAF2192164.1"/>
    <property type="molecule type" value="Genomic_DNA"/>
</dbReference>
<evidence type="ECO:0000313" key="8">
    <source>
        <dbReference type="Proteomes" id="UP000800200"/>
    </source>
</evidence>
<dbReference type="InterPro" id="IPR023213">
    <property type="entry name" value="CAT-like_dom_sf"/>
</dbReference>
<dbReference type="GO" id="GO:0016874">
    <property type="term" value="F:ligase activity"/>
    <property type="evidence" value="ECO:0007669"/>
    <property type="project" value="UniProtKB-KW"/>
</dbReference>